<evidence type="ECO:0000313" key="4">
    <source>
        <dbReference type="EMBL" id="MBP2703022.1"/>
    </source>
</evidence>
<keyword evidence="1" id="KW-0378">Hydrolase</keyword>
<accession>A0A940WF85</accession>
<dbReference type="SUPFAM" id="SSF52799">
    <property type="entry name" value="(Phosphotyrosine protein) phosphatases II"/>
    <property type="match status" value="1"/>
</dbReference>
<evidence type="ECO:0000256" key="1">
    <source>
        <dbReference type="ARBA" id="ARBA00022801"/>
    </source>
</evidence>
<dbReference type="EMBL" id="JAFCNB010000002">
    <property type="protein sequence ID" value="MBP2703022.1"/>
    <property type="molecule type" value="Genomic_DNA"/>
</dbReference>
<dbReference type="RefSeq" id="WP_210154340.1">
    <property type="nucleotide sequence ID" value="NZ_JAFCNB010000002.1"/>
</dbReference>
<name>A0A940WF85_9ACTN</name>
<dbReference type="Proteomes" id="UP000674234">
    <property type="component" value="Unassembled WGS sequence"/>
</dbReference>
<dbReference type="Gene3D" id="3.90.190.10">
    <property type="entry name" value="Protein tyrosine phosphatase superfamily"/>
    <property type="match status" value="1"/>
</dbReference>
<feature type="region of interest" description="Disordered" evidence="2">
    <location>
        <begin position="11"/>
        <end position="31"/>
    </location>
</feature>
<dbReference type="GO" id="GO:0016791">
    <property type="term" value="F:phosphatase activity"/>
    <property type="evidence" value="ECO:0007669"/>
    <property type="project" value="UniProtKB-ARBA"/>
</dbReference>
<evidence type="ECO:0000256" key="2">
    <source>
        <dbReference type="SAM" id="MobiDB-lite"/>
    </source>
</evidence>
<dbReference type="PROSITE" id="PS50056">
    <property type="entry name" value="TYR_PHOSPHATASE_2"/>
    <property type="match status" value="1"/>
</dbReference>
<dbReference type="InterPro" id="IPR057023">
    <property type="entry name" value="PTP-SAK"/>
</dbReference>
<keyword evidence="5" id="KW-1185">Reference proteome</keyword>
<organism evidence="4 5">
    <name type="scientific">Microbispora oryzae</name>
    <dbReference type="NCBI Taxonomy" id="2806554"/>
    <lineage>
        <taxon>Bacteria</taxon>
        <taxon>Bacillati</taxon>
        <taxon>Actinomycetota</taxon>
        <taxon>Actinomycetes</taxon>
        <taxon>Streptosporangiales</taxon>
        <taxon>Streptosporangiaceae</taxon>
        <taxon>Microbispora</taxon>
    </lineage>
</organism>
<gene>
    <name evidence="4" type="ORF">JOL79_04295</name>
</gene>
<dbReference type="InterPro" id="IPR000387">
    <property type="entry name" value="Tyr_Pase_dom"/>
</dbReference>
<sequence>MTASLPGALELPDGTMVRGRGLREPAPGGPAPDFGLYLGTARLRRRHDDALTWPHEWVPWPDFLLPLDRRAAADAIVRLHRRARSGHRVEVACYGGVGRTGTVIACLATLAGLPPADAVAWTRAHHRRRAAETPWQRRWVTWFSAYVRLGDRDS</sequence>
<dbReference type="Pfam" id="PF22784">
    <property type="entry name" value="PTP-SAK"/>
    <property type="match status" value="1"/>
</dbReference>
<reference evidence="4" key="1">
    <citation type="submission" date="2021-02" db="EMBL/GenBank/DDBJ databases">
        <title>Draft genome sequence of Microbispora sp. RL4-1S isolated from rice leaves in Thailand.</title>
        <authorList>
            <person name="Muangham S."/>
            <person name="Duangmal K."/>
        </authorList>
    </citation>
    <scope>NUCLEOTIDE SEQUENCE</scope>
    <source>
        <strain evidence="4">RL4-1S</strain>
    </source>
</reference>
<proteinExistence type="predicted"/>
<comment type="caution">
    <text evidence="4">The sequence shown here is derived from an EMBL/GenBank/DDBJ whole genome shotgun (WGS) entry which is preliminary data.</text>
</comment>
<dbReference type="InterPro" id="IPR029021">
    <property type="entry name" value="Prot-tyrosine_phosphatase-like"/>
</dbReference>
<evidence type="ECO:0000259" key="3">
    <source>
        <dbReference type="PROSITE" id="PS50056"/>
    </source>
</evidence>
<evidence type="ECO:0000313" key="5">
    <source>
        <dbReference type="Proteomes" id="UP000674234"/>
    </source>
</evidence>
<feature type="domain" description="Tyrosine specific protein phosphatases" evidence="3">
    <location>
        <begin position="70"/>
        <end position="123"/>
    </location>
</feature>
<protein>
    <submittedName>
        <fullName evidence="4">Protein tyrosine phosphatase</fullName>
    </submittedName>
</protein>
<dbReference type="AlphaFoldDB" id="A0A940WF85"/>